<dbReference type="Gene3D" id="3.40.50.300">
    <property type="entry name" value="P-loop containing nucleotide triphosphate hydrolases"/>
    <property type="match status" value="1"/>
</dbReference>
<dbReference type="PIRSF" id="PIRSF009320">
    <property type="entry name" value="Nuc_binding_HP_1000"/>
    <property type="match status" value="1"/>
</dbReference>
<accession>A0ABS9W098</accession>
<dbReference type="PANTHER" id="PTHR13696:SF96">
    <property type="entry name" value="COBQ_COBB_MIND_PARA NUCLEOTIDE BINDING DOMAIN-CONTAINING PROTEIN"/>
    <property type="match status" value="1"/>
</dbReference>
<name>A0ABS9W098_9PROT</name>
<dbReference type="InterPro" id="IPR027417">
    <property type="entry name" value="P-loop_NTPase"/>
</dbReference>
<dbReference type="Pfam" id="PF01656">
    <property type="entry name" value="CbiA"/>
    <property type="match status" value="1"/>
</dbReference>
<dbReference type="InterPro" id="IPR048089">
    <property type="entry name" value="McdA"/>
</dbReference>
<evidence type="ECO:0000313" key="3">
    <source>
        <dbReference type="Proteomes" id="UP001201985"/>
    </source>
</evidence>
<reference evidence="2 3" key="1">
    <citation type="submission" date="2022-03" db="EMBL/GenBank/DDBJ databases">
        <title>Complete genome analysis of Roseomonas KG 17.1 : a prolific producer of plant growth promoters.</title>
        <authorList>
            <person name="Saadouli I."/>
            <person name="Najjari A."/>
            <person name="Mosbah A."/>
            <person name="Ouzari H.I."/>
        </authorList>
    </citation>
    <scope>NUCLEOTIDE SEQUENCE [LARGE SCALE GENOMIC DNA]</scope>
    <source>
        <strain evidence="2 3">KG17-1</strain>
    </source>
</reference>
<comment type="caution">
    <text evidence="2">The sequence shown here is derived from an EMBL/GenBank/DDBJ whole genome shotgun (WGS) entry which is preliminary data.</text>
</comment>
<dbReference type="NCBIfam" id="NF041546">
    <property type="entry name" value="ParA_partition"/>
    <property type="match status" value="1"/>
</dbReference>
<dbReference type="InterPro" id="IPR002586">
    <property type="entry name" value="CobQ/CobB/MinD/ParA_Nub-bd_dom"/>
</dbReference>
<organism evidence="2 3">
    <name type="scientific">Teichococcus vastitatis</name>
    <dbReference type="NCBI Taxonomy" id="2307076"/>
    <lineage>
        <taxon>Bacteria</taxon>
        <taxon>Pseudomonadati</taxon>
        <taxon>Pseudomonadota</taxon>
        <taxon>Alphaproteobacteria</taxon>
        <taxon>Acetobacterales</taxon>
        <taxon>Roseomonadaceae</taxon>
        <taxon>Roseomonas</taxon>
    </lineage>
</organism>
<dbReference type="Proteomes" id="UP001201985">
    <property type="component" value="Unassembled WGS sequence"/>
</dbReference>
<proteinExistence type="predicted"/>
<dbReference type="CDD" id="cd02042">
    <property type="entry name" value="ParAB_family"/>
    <property type="match status" value="1"/>
</dbReference>
<dbReference type="PANTHER" id="PTHR13696">
    <property type="entry name" value="P-LOOP CONTAINING NUCLEOSIDE TRIPHOSPHATE HYDROLASE"/>
    <property type="match status" value="1"/>
</dbReference>
<feature type="domain" description="CobQ/CobB/MinD/ParA nucleotide binding" evidence="1">
    <location>
        <begin position="5"/>
        <end position="182"/>
    </location>
</feature>
<evidence type="ECO:0000313" key="2">
    <source>
        <dbReference type="EMBL" id="MCI0752704.1"/>
    </source>
</evidence>
<dbReference type="SUPFAM" id="SSF52540">
    <property type="entry name" value="P-loop containing nucleoside triphosphate hydrolases"/>
    <property type="match status" value="1"/>
</dbReference>
<protein>
    <submittedName>
        <fullName evidence="2">ParA family protein</fullName>
    </submittedName>
</protein>
<gene>
    <name evidence="2" type="ORF">MON41_02850</name>
</gene>
<sequence length="215" mass="22838">MAFVVAVAQRKGGAGKSTVAATLATTLAAAGRRVALLDTDPQQSLGRWNTLREGQAKATPLTFESPAGWRIPATLDRLKPSHDLLLLDTPPHADTDSRIAIRAADLVLVPLQPSLADLWALEATLEQARAERRRVMLLLNRASASGKLRDRVVAEIARRELPLLLPALGNRTAFAAAFAEGLGVAEAAPRGAAAAEARALAEAVETLLRQHGMTR</sequence>
<dbReference type="EMBL" id="JALBUU010000004">
    <property type="protein sequence ID" value="MCI0752704.1"/>
    <property type="molecule type" value="Genomic_DNA"/>
</dbReference>
<dbReference type="RefSeq" id="WP_120008262.1">
    <property type="nucleotide sequence ID" value="NZ_JALBUU010000004.1"/>
</dbReference>
<dbReference type="InterPro" id="IPR050678">
    <property type="entry name" value="DNA_Partitioning_ATPase"/>
</dbReference>
<evidence type="ECO:0000259" key="1">
    <source>
        <dbReference type="Pfam" id="PF01656"/>
    </source>
</evidence>
<keyword evidence="3" id="KW-1185">Reference proteome</keyword>